<protein>
    <submittedName>
        <fullName evidence="2">Uncharacterized protein LOC106814064</fullName>
    </submittedName>
</protein>
<proteinExistence type="predicted"/>
<accession>A0ABM1ENP9</accession>
<name>A0ABM1ENP9_PRICU</name>
<sequence length="232" mass="25981">MARYLVDTRGGRVILSIVNVGASKVVIPKGMELSRLEGIAMVGTTRGEDPNATPEPGGRLAEHLQPLIDGVDGELTEEQREEMAAVIQENTQLFAGPGNALWRTGLSRDRHTRSILQHEIDTQDHRPRKQPARRCPWGRQVALDQELDRMLTQGVVRPSTSAWASPVVLVAKKDGSVRFCVDYRKWKECLVYLDDVVVFGATFDHAFDNLRHVFKRLQEAGLKLKPSKCSLF</sequence>
<organism evidence="1 2">
    <name type="scientific">Priapulus caudatus</name>
    <name type="common">Priapulid worm</name>
    <dbReference type="NCBI Taxonomy" id="37621"/>
    <lineage>
        <taxon>Eukaryota</taxon>
        <taxon>Metazoa</taxon>
        <taxon>Ecdysozoa</taxon>
        <taxon>Scalidophora</taxon>
        <taxon>Priapulida</taxon>
        <taxon>Priapulimorpha</taxon>
        <taxon>Priapulimorphida</taxon>
        <taxon>Priapulidae</taxon>
        <taxon>Priapulus</taxon>
    </lineage>
</organism>
<dbReference type="Gene3D" id="3.10.10.10">
    <property type="entry name" value="HIV Type 1 Reverse Transcriptase, subunit A, domain 1"/>
    <property type="match status" value="1"/>
</dbReference>
<dbReference type="SUPFAM" id="SSF56672">
    <property type="entry name" value="DNA/RNA polymerases"/>
    <property type="match status" value="1"/>
</dbReference>
<dbReference type="RefSeq" id="XP_014673820.1">
    <property type="nucleotide sequence ID" value="XM_014818334.1"/>
</dbReference>
<dbReference type="Proteomes" id="UP000695022">
    <property type="component" value="Unplaced"/>
</dbReference>
<keyword evidence="1" id="KW-1185">Reference proteome</keyword>
<dbReference type="InterPro" id="IPR043128">
    <property type="entry name" value="Rev_trsase/Diguanyl_cyclase"/>
</dbReference>
<dbReference type="InterPro" id="IPR053134">
    <property type="entry name" value="RNA-dir_DNA_polymerase"/>
</dbReference>
<reference evidence="2" key="1">
    <citation type="submission" date="2025-08" db="UniProtKB">
        <authorList>
            <consortium name="RefSeq"/>
        </authorList>
    </citation>
    <scope>IDENTIFICATION</scope>
</reference>
<evidence type="ECO:0000313" key="1">
    <source>
        <dbReference type="Proteomes" id="UP000695022"/>
    </source>
</evidence>
<dbReference type="Gene3D" id="3.30.70.270">
    <property type="match status" value="1"/>
</dbReference>
<gene>
    <name evidence="2" type="primary">LOC106814064</name>
</gene>
<evidence type="ECO:0000313" key="2">
    <source>
        <dbReference type="RefSeq" id="XP_014673820.1"/>
    </source>
</evidence>
<dbReference type="GeneID" id="106814064"/>
<dbReference type="InterPro" id="IPR043502">
    <property type="entry name" value="DNA/RNA_pol_sf"/>
</dbReference>
<dbReference type="PANTHER" id="PTHR24559">
    <property type="entry name" value="TRANSPOSON TY3-I GAG-POL POLYPROTEIN"/>
    <property type="match status" value="1"/>
</dbReference>